<dbReference type="EMBL" id="MKGL01000530">
    <property type="protein sequence ID" value="RNE97735.1"/>
    <property type="molecule type" value="Genomic_DNA"/>
</dbReference>
<dbReference type="RefSeq" id="XP_029234280.1">
    <property type="nucleotide sequence ID" value="XM_029386067.1"/>
</dbReference>
<gene>
    <name evidence="2" type="ORF">TraAM80_09379</name>
</gene>
<reference evidence="2 3" key="1">
    <citation type="journal article" date="2018" name="BMC Genomics">
        <title>Genomic comparison of Trypanosoma conorhini and Trypanosoma rangeli to Trypanosoma cruzi strains of high and low virulence.</title>
        <authorList>
            <person name="Bradwell K.R."/>
            <person name="Koparde V.N."/>
            <person name="Matveyev A.V."/>
            <person name="Serrano M.G."/>
            <person name="Alves J.M."/>
            <person name="Parikh H."/>
            <person name="Huang B."/>
            <person name="Lee V."/>
            <person name="Espinosa-Alvarez O."/>
            <person name="Ortiz P.A."/>
            <person name="Costa-Martins A.G."/>
            <person name="Teixeira M.M."/>
            <person name="Buck G.A."/>
        </authorList>
    </citation>
    <scope>NUCLEOTIDE SEQUENCE [LARGE SCALE GENOMIC DNA]</scope>
    <source>
        <strain evidence="2 3">AM80</strain>
    </source>
</reference>
<evidence type="ECO:0000256" key="1">
    <source>
        <dbReference type="SAM" id="MobiDB-lite"/>
    </source>
</evidence>
<accession>A0A422MWX7</accession>
<dbReference type="AlphaFoldDB" id="A0A422MWX7"/>
<keyword evidence="3" id="KW-1185">Reference proteome</keyword>
<protein>
    <submittedName>
        <fullName evidence="2">Surface glycoprotein</fullName>
    </submittedName>
</protein>
<proteinExistence type="predicted"/>
<evidence type="ECO:0000313" key="2">
    <source>
        <dbReference type="EMBL" id="RNE97735.1"/>
    </source>
</evidence>
<feature type="region of interest" description="Disordered" evidence="1">
    <location>
        <begin position="53"/>
        <end position="95"/>
    </location>
</feature>
<name>A0A422MWX7_TRYRA</name>
<sequence length="116" mass="13007">RHTTNSLKHGITISLTLLWRRQRRQCDSEECFLYNHPLSEEELKKVVGFDAPRKRAGDSYNASKQRAGDSYDASKQRAGDSSDASEKRAGDSSTRGCVSRRLLLLFLGLLCCVVLC</sequence>
<organism evidence="2 3">
    <name type="scientific">Trypanosoma rangeli</name>
    <dbReference type="NCBI Taxonomy" id="5698"/>
    <lineage>
        <taxon>Eukaryota</taxon>
        <taxon>Discoba</taxon>
        <taxon>Euglenozoa</taxon>
        <taxon>Kinetoplastea</taxon>
        <taxon>Metakinetoplastina</taxon>
        <taxon>Trypanosomatida</taxon>
        <taxon>Trypanosomatidae</taxon>
        <taxon>Trypanosoma</taxon>
        <taxon>Herpetosoma</taxon>
    </lineage>
</organism>
<evidence type="ECO:0000313" key="3">
    <source>
        <dbReference type="Proteomes" id="UP000283634"/>
    </source>
</evidence>
<feature type="compositionally biased region" description="Basic and acidic residues" evidence="1">
    <location>
        <begin position="66"/>
        <end position="90"/>
    </location>
</feature>
<comment type="caution">
    <text evidence="2">The sequence shown here is derived from an EMBL/GenBank/DDBJ whole genome shotgun (WGS) entry which is preliminary data.</text>
</comment>
<feature type="non-terminal residue" evidence="2">
    <location>
        <position position="1"/>
    </location>
</feature>
<dbReference type="GeneID" id="40333312"/>
<dbReference type="Proteomes" id="UP000283634">
    <property type="component" value="Unassembled WGS sequence"/>
</dbReference>